<feature type="domain" description="RING-type" evidence="15">
    <location>
        <begin position="252"/>
        <end position="294"/>
    </location>
</feature>
<reference evidence="16" key="1">
    <citation type="submission" date="2023-07" db="EMBL/GenBank/DDBJ databases">
        <title>A chromosome-level genome assembly of Lolium multiflorum.</title>
        <authorList>
            <person name="Chen Y."/>
            <person name="Copetti D."/>
            <person name="Kolliker R."/>
            <person name="Studer B."/>
        </authorList>
    </citation>
    <scope>NUCLEOTIDE SEQUENCE</scope>
    <source>
        <strain evidence="16">02402/16</strain>
        <tissue evidence="16">Leaf</tissue>
    </source>
</reference>
<dbReference type="InterPro" id="IPR013083">
    <property type="entry name" value="Znf_RING/FYVE/PHD"/>
</dbReference>
<keyword evidence="9" id="KW-0833">Ubl conjugation pathway</keyword>
<evidence type="ECO:0000256" key="2">
    <source>
        <dbReference type="ARBA" id="ARBA00004167"/>
    </source>
</evidence>
<evidence type="ECO:0000256" key="3">
    <source>
        <dbReference type="ARBA" id="ARBA00004906"/>
    </source>
</evidence>
<dbReference type="EC" id="2.3.2.27" evidence="4"/>
<dbReference type="InterPro" id="IPR001841">
    <property type="entry name" value="Znf_RING"/>
</dbReference>
<evidence type="ECO:0000256" key="8">
    <source>
        <dbReference type="ARBA" id="ARBA00022771"/>
    </source>
</evidence>
<evidence type="ECO:0000256" key="6">
    <source>
        <dbReference type="ARBA" id="ARBA00022692"/>
    </source>
</evidence>
<keyword evidence="17" id="KW-1185">Reference proteome</keyword>
<gene>
    <name evidence="16" type="ORF">QYE76_051273</name>
</gene>
<evidence type="ECO:0000256" key="1">
    <source>
        <dbReference type="ARBA" id="ARBA00000900"/>
    </source>
</evidence>
<evidence type="ECO:0000259" key="15">
    <source>
        <dbReference type="PROSITE" id="PS50089"/>
    </source>
</evidence>
<evidence type="ECO:0000256" key="13">
    <source>
        <dbReference type="PROSITE-ProRule" id="PRU00175"/>
    </source>
</evidence>
<dbReference type="Gene3D" id="3.30.40.10">
    <property type="entry name" value="Zinc/RING finger domain, C3HC4 (zinc finger)"/>
    <property type="match status" value="1"/>
</dbReference>
<feature type="compositionally biased region" description="Basic and acidic residues" evidence="14">
    <location>
        <begin position="91"/>
        <end position="101"/>
    </location>
</feature>
<comment type="caution">
    <text evidence="16">The sequence shown here is derived from an EMBL/GenBank/DDBJ whole genome shotgun (WGS) entry which is preliminary data.</text>
</comment>
<dbReference type="Proteomes" id="UP001231189">
    <property type="component" value="Unassembled WGS sequence"/>
</dbReference>
<keyword evidence="10" id="KW-0862">Zinc</keyword>
<keyword evidence="5" id="KW-0808">Transferase</keyword>
<evidence type="ECO:0000256" key="14">
    <source>
        <dbReference type="SAM" id="MobiDB-lite"/>
    </source>
</evidence>
<keyword evidence="11" id="KW-1133">Transmembrane helix</keyword>
<dbReference type="SUPFAM" id="SSF57850">
    <property type="entry name" value="RING/U-box"/>
    <property type="match status" value="1"/>
</dbReference>
<dbReference type="GO" id="GO:0008270">
    <property type="term" value="F:zinc ion binding"/>
    <property type="evidence" value="ECO:0007669"/>
    <property type="project" value="UniProtKB-KW"/>
</dbReference>
<evidence type="ECO:0000313" key="17">
    <source>
        <dbReference type="Proteomes" id="UP001231189"/>
    </source>
</evidence>
<comment type="subcellular location">
    <subcellularLocation>
        <location evidence="2">Membrane</location>
        <topology evidence="2">Single-pass membrane protein</topology>
    </subcellularLocation>
</comment>
<dbReference type="GO" id="GO:0016567">
    <property type="term" value="P:protein ubiquitination"/>
    <property type="evidence" value="ECO:0007669"/>
    <property type="project" value="InterPro"/>
</dbReference>
<dbReference type="InterPro" id="IPR044600">
    <property type="entry name" value="ATL1/ATL16-like"/>
</dbReference>
<dbReference type="CDD" id="cd16461">
    <property type="entry name" value="RING-H2_EL5-like"/>
    <property type="match status" value="1"/>
</dbReference>
<dbReference type="PROSITE" id="PS50089">
    <property type="entry name" value="ZF_RING_2"/>
    <property type="match status" value="1"/>
</dbReference>
<dbReference type="AlphaFoldDB" id="A0AAD8WI10"/>
<keyword evidence="7" id="KW-0479">Metal-binding</keyword>
<dbReference type="PANTHER" id="PTHR46913">
    <property type="entry name" value="RING-H2 FINGER PROTEIN ATL16"/>
    <property type="match status" value="1"/>
</dbReference>
<name>A0AAD8WI10_LOLMU</name>
<sequence>MVAFLPASSTSHRLVLTVDRHTLRAKRPAAPHGPSDPPLGSRREAAPPPARPLCTDDEDNQRWMRSSLLDQRHGYTHVVLRRPLKIHRRSHAFEPQRRDAPPRPSSSRTTCARGSERRQPLACSCIVPVVTVPLCVRGGSVDRTGRRPAAMVTACVVEGVAVAGFLICVYDGWALELAAISLAAVLLRYAVVQYANHMAASLSGLQAVVASDAAIAGYSRASGLDGAAIARLPCFVAVRAADEGDAVTTTECPVCLGSVEEGETVRELPSCRHAFHARCVDAWLRLQPTCPVCRATFR</sequence>
<evidence type="ECO:0000256" key="11">
    <source>
        <dbReference type="ARBA" id="ARBA00022989"/>
    </source>
</evidence>
<evidence type="ECO:0000256" key="7">
    <source>
        <dbReference type="ARBA" id="ARBA00022723"/>
    </source>
</evidence>
<dbReference type="GO" id="GO:0061630">
    <property type="term" value="F:ubiquitin protein ligase activity"/>
    <property type="evidence" value="ECO:0007669"/>
    <property type="project" value="UniProtKB-EC"/>
</dbReference>
<dbReference type="EMBL" id="JAUUTY010000003">
    <property type="protein sequence ID" value="KAK1663114.1"/>
    <property type="molecule type" value="Genomic_DNA"/>
</dbReference>
<dbReference type="PANTHER" id="PTHR46913:SF1">
    <property type="entry name" value="RING-H2 FINGER PROTEIN ATL16"/>
    <property type="match status" value="1"/>
</dbReference>
<feature type="region of interest" description="Disordered" evidence="14">
    <location>
        <begin position="90"/>
        <end position="113"/>
    </location>
</feature>
<evidence type="ECO:0000256" key="9">
    <source>
        <dbReference type="ARBA" id="ARBA00022786"/>
    </source>
</evidence>
<protein>
    <recommendedName>
        <fullName evidence="4">RING-type E3 ubiquitin transferase</fullName>
        <ecNumber evidence="4">2.3.2.27</ecNumber>
    </recommendedName>
</protein>
<feature type="region of interest" description="Disordered" evidence="14">
    <location>
        <begin position="22"/>
        <end position="59"/>
    </location>
</feature>
<accession>A0AAD8WI10</accession>
<keyword evidence="6" id="KW-0812">Transmembrane</keyword>
<keyword evidence="12" id="KW-0472">Membrane</keyword>
<dbReference type="GO" id="GO:0016020">
    <property type="term" value="C:membrane"/>
    <property type="evidence" value="ECO:0007669"/>
    <property type="project" value="UniProtKB-SubCell"/>
</dbReference>
<proteinExistence type="predicted"/>
<evidence type="ECO:0000313" key="16">
    <source>
        <dbReference type="EMBL" id="KAK1663114.1"/>
    </source>
</evidence>
<organism evidence="16 17">
    <name type="scientific">Lolium multiflorum</name>
    <name type="common">Italian ryegrass</name>
    <name type="synonym">Lolium perenne subsp. multiflorum</name>
    <dbReference type="NCBI Taxonomy" id="4521"/>
    <lineage>
        <taxon>Eukaryota</taxon>
        <taxon>Viridiplantae</taxon>
        <taxon>Streptophyta</taxon>
        <taxon>Embryophyta</taxon>
        <taxon>Tracheophyta</taxon>
        <taxon>Spermatophyta</taxon>
        <taxon>Magnoliopsida</taxon>
        <taxon>Liliopsida</taxon>
        <taxon>Poales</taxon>
        <taxon>Poaceae</taxon>
        <taxon>BOP clade</taxon>
        <taxon>Pooideae</taxon>
        <taxon>Poodae</taxon>
        <taxon>Poeae</taxon>
        <taxon>Poeae Chloroplast Group 2 (Poeae type)</taxon>
        <taxon>Loliodinae</taxon>
        <taxon>Loliinae</taxon>
        <taxon>Lolium</taxon>
    </lineage>
</organism>
<evidence type="ECO:0000256" key="5">
    <source>
        <dbReference type="ARBA" id="ARBA00022679"/>
    </source>
</evidence>
<keyword evidence="8 13" id="KW-0863">Zinc-finger</keyword>
<evidence type="ECO:0000256" key="10">
    <source>
        <dbReference type="ARBA" id="ARBA00022833"/>
    </source>
</evidence>
<dbReference type="Pfam" id="PF13639">
    <property type="entry name" value="zf-RING_2"/>
    <property type="match status" value="1"/>
</dbReference>
<evidence type="ECO:0000256" key="12">
    <source>
        <dbReference type="ARBA" id="ARBA00023136"/>
    </source>
</evidence>
<comment type="catalytic activity">
    <reaction evidence="1">
        <text>S-ubiquitinyl-[E2 ubiquitin-conjugating enzyme]-L-cysteine + [acceptor protein]-L-lysine = [E2 ubiquitin-conjugating enzyme]-L-cysteine + N(6)-ubiquitinyl-[acceptor protein]-L-lysine.</text>
        <dbReference type="EC" id="2.3.2.27"/>
    </reaction>
</comment>
<evidence type="ECO:0000256" key="4">
    <source>
        <dbReference type="ARBA" id="ARBA00012483"/>
    </source>
</evidence>
<dbReference type="SMART" id="SM00184">
    <property type="entry name" value="RING"/>
    <property type="match status" value="1"/>
</dbReference>
<comment type="pathway">
    <text evidence="3">Protein modification; protein ubiquitination.</text>
</comment>